<dbReference type="Proteomes" id="UP001054889">
    <property type="component" value="Unassembled WGS sequence"/>
</dbReference>
<dbReference type="CDD" id="cd09272">
    <property type="entry name" value="RNase_HI_RT_Ty1"/>
    <property type="match status" value="1"/>
</dbReference>
<sequence length="235" mass="26218">MELNVHLRATDDELLTNPTRYHHIVGSLIYLGISHDVHILSQFVSAPTQLHYTHLLQVLHYLCGTISRRLFFPCSSSLQLQAYCDATWASDSSDRRSLSAFCVFLGGSLISWKTKKQTAVSGSSVEAELRAIALVTAEVTWLWWLLANFGVSVSIPTSLFSDSTGAISTALDPVKHELNKHVGVDAFYTRAQVEDGIIAPQYVPLEIQLADLFTKAQTRARHRFYLFKLSVLDPP</sequence>
<reference evidence="1" key="2">
    <citation type="submission" date="2021-12" db="EMBL/GenBank/DDBJ databases">
        <title>Resequencing data analysis of finger millet.</title>
        <authorList>
            <person name="Hatakeyama M."/>
            <person name="Aluri S."/>
            <person name="Balachadran M.T."/>
            <person name="Sivarajan S.R."/>
            <person name="Poveda L."/>
            <person name="Shimizu-Inatsugi R."/>
            <person name="Schlapbach R."/>
            <person name="Sreeman S.M."/>
            <person name="Shimizu K.K."/>
        </authorList>
    </citation>
    <scope>NUCLEOTIDE SEQUENCE</scope>
</reference>
<dbReference type="EMBL" id="BQKI01000020">
    <property type="protein sequence ID" value="GJN11836.1"/>
    <property type="molecule type" value="Genomic_DNA"/>
</dbReference>
<keyword evidence="2" id="KW-1185">Reference proteome</keyword>
<evidence type="ECO:0000313" key="1">
    <source>
        <dbReference type="EMBL" id="GJN11836.1"/>
    </source>
</evidence>
<evidence type="ECO:0000313" key="2">
    <source>
        <dbReference type="Proteomes" id="UP001054889"/>
    </source>
</evidence>
<dbReference type="PANTHER" id="PTHR11439">
    <property type="entry name" value="GAG-POL-RELATED RETROTRANSPOSON"/>
    <property type="match status" value="1"/>
</dbReference>
<name>A0AAV5DMX4_ELECO</name>
<proteinExistence type="predicted"/>
<dbReference type="PANTHER" id="PTHR11439:SF461">
    <property type="entry name" value="OS10G0432200 PROTEIN"/>
    <property type="match status" value="1"/>
</dbReference>
<protein>
    <submittedName>
        <fullName evidence="1">Uncharacterized protein</fullName>
    </submittedName>
</protein>
<dbReference type="AlphaFoldDB" id="A0AAV5DMX4"/>
<reference evidence="1" key="1">
    <citation type="journal article" date="2018" name="DNA Res.">
        <title>Multiple hybrid de novo genome assembly of finger millet, an orphan allotetraploid crop.</title>
        <authorList>
            <person name="Hatakeyama M."/>
            <person name="Aluri S."/>
            <person name="Balachadran M.T."/>
            <person name="Sivarajan S.R."/>
            <person name="Patrignani A."/>
            <person name="Gruter S."/>
            <person name="Poveda L."/>
            <person name="Shimizu-Inatsugi R."/>
            <person name="Baeten J."/>
            <person name="Francoijs K.J."/>
            <person name="Nataraja K.N."/>
            <person name="Reddy Y.A.N."/>
            <person name="Phadnis S."/>
            <person name="Ravikumar R.L."/>
            <person name="Schlapbach R."/>
            <person name="Sreeman S.M."/>
            <person name="Shimizu K.K."/>
        </authorList>
    </citation>
    <scope>NUCLEOTIDE SEQUENCE</scope>
</reference>
<gene>
    <name evidence="1" type="primary">ga30063</name>
    <name evidence="1" type="ORF">PR202_ga30063</name>
</gene>
<organism evidence="1 2">
    <name type="scientific">Eleusine coracana subsp. coracana</name>
    <dbReference type="NCBI Taxonomy" id="191504"/>
    <lineage>
        <taxon>Eukaryota</taxon>
        <taxon>Viridiplantae</taxon>
        <taxon>Streptophyta</taxon>
        <taxon>Embryophyta</taxon>
        <taxon>Tracheophyta</taxon>
        <taxon>Spermatophyta</taxon>
        <taxon>Magnoliopsida</taxon>
        <taxon>Liliopsida</taxon>
        <taxon>Poales</taxon>
        <taxon>Poaceae</taxon>
        <taxon>PACMAD clade</taxon>
        <taxon>Chloridoideae</taxon>
        <taxon>Cynodonteae</taxon>
        <taxon>Eleusininae</taxon>
        <taxon>Eleusine</taxon>
    </lineage>
</organism>
<accession>A0AAV5DMX4</accession>
<comment type="caution">
    <text evidence="1">The sequence shown here is derived from an EMBL/GenBank/DDBJ whole genome shotgun (WGS) entry which is preliminary data.</text>
</comment>